<evidence type="ECO:0000256" key="1">
    <source>
        <dbReference type="SAM" id="SignalP"/>
    </source>
</evidence>
<dbReference type="Proteomes" id="UP001162164">
    <property type="component" value="Unassembled WGS sequence"/>
</dbReference>
<name>A0ABQ9JB36_9CUCU</name>
<feature type="chain" id="PRO_5047362622" evidence="1">
    <location>
        <begin position="20"/>
        <end position="101"/>
    </location>
</feature>
<sequence>MGMHVIFLIVASLFAGTLALENSNALLQATDSSLNNTDGATNFSLALVHYGRKTYYIETILQVSTAFGHLAQNCPMGPIGVGCQLGTKSTTPTGILENPPW</sequence>
<dbReference type="EMBL" id="JAPWTJ010000831">
    <property type="protein sequence ID" value="KAJ8975400.1"/>
    <property type="molecule type" value="Genomic_DNA"/>
</dbReference>
<feature type="signal peptide" evidence="1">
    <location>
        <begin position="1"/>
        <end position="19"/>
    </location>
</feature>
<evidence type="ECO:0000313" key="3">
    <source>
        <dbReference type="Proteomes" id="UP001162164"/>
    </source>
</evidence>
<gene>
    <name evidence="2" type="ORF">NQ317_001940</name>
</gene>
<keyword evidence="1" id="KW-0732">Signal</keyword>
<organism evidence="2 3">
    <name type="scientific">Molorchus minor</name>
    <dbReference type="NCBI Taxonomy" id="1323400"/>
    <lineage>
        <taxon>Eukaryota</taxon>
        <taxon>Metazoa</taxon>
        <taxon>Ecdysozoa</taxon>
        <taxon>Arthropoda</taxon>
        <taxon>Hexapoda</taxon>
        <taxon>Insecta</taxon>
        <taxon>Pterygota</taxon>
        <taxon>Neoptera</taxon>
        <taxon>Endopterygota</taxon>
        <taxon>Coleoptera</taxon>
        <taxon>Polyphaga</taxon>
        <taxon>Cucujiformia</taxon>
        <taxon>Chrysomeloidea</taxon>
        <taxon>Cerambycidae</taxon>
        <taxon>Lamiinae</taxon>
        <taxon>Monochamini</taxon>
        <taxon>Molorchus</taxon>
    </lineage>
</organism>
<accession>A0ABQ9JB36</accession>
<comment type="caution">
    <text evidence="2">The sequence shown here is derived from an EMBL/GenBank/DDBJ whole genome shotgun (WGS) entry which is preliminary data.</text>
</comment>
<evidence type="ECO:0000313" key="2">
    <source>
        <dbReference type="EMBL" id="KAJ8975400.1"/>
    </source>
</evidence>
<protein>
    <submittedName>
        <fullName evidence="2">Uncharacterized protein</fullName>
    </submittedName>
</protein>
<keyword evidence="3" id="KW-1185">Reference proteome</keyword>
<proteinExistence type="predicted"/>
<reference evidence="2" key="1">
    <citation type="journal article" date="2023" name="Insect Mol. Biol.">
        <title>Genome sequencing provides insights into the evolution of gene families encoding plant cell wall-degrading enzymes in longhorned beetles.</title>
        <authorList>
            <person name="Shin N.R."/>
            <person name="Okamura Y."/>
            <person name="Kirsch R."/>
            <person name="Pauchet Y."/>
        </authorList>
    </citation>
    <scope>NUCLEOTIDE SEQUENCE</scope>
    <source>
        <strain evidence="2">MMC_N1</strain>
    </source>
</reference>